<sequence>MIRFQLHIILAFSLTLPNLFRESSAGCFQSTLKHGTGKSELTSASQGGGDRCHCGRFTITELKNEFKIKKFRLKIPPEDEKIGEGLFAHVKHAFNPKKNKCFALKISRMDRDGENNEVNREREVLDYFNTLSVQQRNHIIQMYAREHRRTKMYFLLELGGKTLNEYFYQKVRERHGEFHINNIKLERLLLTNILKGAAQALQQFHQHGFHLDVHKENFLIALDENQSEPNPNRESNETIPCKLIDFNLSVITSKGHVAHFDHMIKSINAPEIADNNPANLSDKIDVWSFGIMVLELYTYFHYTENNDFDEVTNELYKLKRTEPSNIITRLIQACVQNNPSDRTAMEDPGTNPDFLNPNS</sequence>
<dbReference type="InterPro" id="IPR000719">
    <property type="entry name" value="Prot_kinase_dom"/>
</dbReference>
<dbReference type="InterPro" id="IPR011009">
    <property type="entry name" value="Kinase-like_dom_sf"/>
</dbReference>
<keyword evidence="3" id="KW-0732">Signal</keyword>
<proteinExistence type="predicted"/>
<evidence type="ECO:0000256" key="1">
    <source>
        <dbReference type="PROSITE-ProRule" id="PRU10141"/>
    </source>
</evidence>
<protein>
    <submittedName>
        <fullName evidence="6">Protein kinase domain-containing protein</fullName>
    </submittedName>
</protein>
<keyword evidence="1" id="KW-0547">Nucleotide-binding</keyword>
<evidence type="ECO:0000256" key="2">
    <source>
        <dbReference type="SAM" id="MobiDB-lite"/>
    </source>
</evidence>
<keyword evidence="1" id="KW-0067">ATP-binding</keyword>
<dbReference type="GO" id="GO:0005524">
    <property type="term" value="F:ATP binding"/>
    <property type="evidence" value="ECO:0007669"/>
    <property type="project" value="UniProtKB-UniRule"/>
</dbReference>
<feature type="signal peptide" evidence="3">
    <location>
        <begin position="1"/>
        <end position="25"/>
    </location>
</feature>
<evidence type="ECO:0000256" key="3">
    <source>
        <dbReference type="SAM" id="SignalP"/>
    </source>
</evidence>
<dbReference type="Pfam" id="PF00069">
    <property type="entry name" value="Pkinase"/>
    <property type="match status" value="1"/>
</dbReference>
<dbReference type="Proteomes" id="UP000887560">
    <property type="component" value="Unplaced"/>
</dbReference>
<dbReference type="PROSITE" id="PS50011">
    <property type="entry name" value="PROTEIN_KINASE_DOM"/>
    <property type="match status" value="1"/>
</dbReference>
<dbReference type="PANTHER" id="PTHR44167">
    <property type="entry name" value="OVARIAN-SPECIFIC SERINE/THREONINE-PROTEIN KINASE LOK-RELATED"/>
    <property type="match status" value="1"/>
</dbReference>
<keyword evidence="5" id="KW-1185">Reference proteome</keyword>
<evidence type="ECO:0000313" key="5">
    <source>
        <dbReference type="Proteomes" id="UP000887560"/>
    </source>
</evidence>
<dbReference type="Gene3D" id="3.30.200.20">
    <property type="entry name" value="Phosphorylase Kinase, domain 1"/>
    <property type="match status" value="1"/>
</dbReference>
<evidence type="ECO:0000313" key="6">
    <source>
        <dbReference type="WBParaSite" id="scf7180000423571.g11306"/>
    </source>
</evidence>
<dbReference type="SUPFAM" id="SSF56112">
    <property type="entry name" value="Protein kinase-like (PK-like)"/>
    <property type="match status" value="1"/>
</dbReference>
<dbReference type="PANTHER" id="PTHR44167:SF24">
    <property type="entry name" value="SERINE_THREONINE-PROTEIN KINASE CHK2"/>
    <property type="match status" value="1"/>
</dbReference>
<feature type="binding site" evidence="1">
    <location>
        <position position="105"/>
    </location>
    <ligand>
        <name>ATP</name>
        <dbReference type="ChEBI" id="CHEBI:30616"/>
    </ligand>
</feature>
<dbReference type="WBParaSite" id="scf7180000423571.g11306">
    <property type="protein sequence ID" value="scf7180000423571.g11306"/>
    <property type="gene ID" value="scf7180000423571.g11306"/>
</dbReference>
<dbReference type="GO" id="GO:0005634">
    <property type="term" value="C:nucleus"/>
    <property type="evidence" value="ECO:0007669"/>
    <property type="project" value="TreeGrafter"/>
</dbReference>
<dbReference type="AlphaFoldDB" id="A0A915P9J4"/>
<feature type="domain" description="Protein kinase" evidence="4">
    <location>
        <begin position="76"/>
        <end position="354"/>
    </location>
</feature>
<dbReference type="GO" id="GO:0044773">
    <property type="term" value="P:mitotic DNA damage checkpoint signaling"/>
    <property type="evidence" value="ECO:0007669"/>
    <property type="project" value="TreeGrafter"/>
</dbReference>
<feature type="region of interest" description="Disordered" evidence="2">
    <location>
        <begin position="339"/>
        <end position="359"/>
    </location>
</feature>
<accession>A0A915P9J4</accession>
<dbReference type="GO" id="GO:0005737">
    <property type="term" value="C:cytoplasm"/>
    <property type="evidence" value="ECO:0007669"/>
    <property type="project" value="TreeGrafter"/>
</dbReference>
<dbReference type="PROSITE" id="PS00107">
    <property type="entry name" value="PROTEIN_KINASE_ATP"/>
    <property type="match status" value="1"/>
</dbReference>
<evidence type="ECO:0000259" key="4">
    <source>
        <dbReference type="PROSITE" id="PS50011"/>
    </source>
</evidence>
<organism evidence="5 6">
    <name type="scientific">Meloidogyne floridensis</name>
    <dbReference type="NCBI Taxonomy" id="298350"/>
    <lineage>
        <taxon>Eukaryota</taxon>
        <taxon>Metazoa</taxon>
        <taxon>Ecdysozoa</taxon>
        <taxon>Nematoda</taxon>
        <taxon>Chromadorea</taxon>
        <taxon>Rhabditida</taxon>
        <taxon>Tylenchina</taxon>
        <taxon>Tylenchomorpha</taxon>
        <taxon>Tylenchoidea</taxon>
        <taxon>Meloidogynidae</taxon>
        <taxon>Meloidogyninae</taxon>
        <taxon>Meloidogyne</taxon>
    </lineage>
</organism>
<feature type="chain" id="PRO_5037847931" evidence="3">
    <location>
        <begin position="26"/>
        <end position="359"/>
    </location>
</feature>
<dbReference type="GO" id="GO:0004674">
    <property type="term" value="F:protein serine/threonine kinase activity"/>
    <property type="evidence" value="ECO:0007669"/>
    <property type="project" value="TreeGrafter"/>
</dbReference>
<dbReference type="InterPro" id="IPR017441">
    <property type="entry name" value="Protein_kinase_ATP_BS"/>
</dbReference>
<reference evidence="6" key="1">
    <citation type="submission" date="2022-11" db="UniProtKB">
        <authorList>
            <consortium name="WormBaseParasite"/>
        </authorList>
    </citation>
    <scope>IDENTIFICATION</scope>
</reference>
<dbReference type="Gene3D" id="1.10.510.10">
    <property type="entry name" value="Transferase(Phosphotransferase) domain 1"/>
    <property type="match status" value="1"/>
</dbReference>
<name>A0A915P9J4_9BILA</name>